<dbReference type="EMBL" id="CP063362">
    <property type="protein sequence ID" value="QRG05587.1"/>
    <property type="molecule type" value="Genomic_DNA"/>
</dbReference>
<keyword evidence="2" id="KW-1185">Reference proteome</keyword>
<dbReference type="KEGG" id="xdi:EZH22_21355"/>
<dbReference type="AlphaFoldDB" id="A0A974SHQ2"/>
<organism evidence="1 2">
    <name type="scientific">Xanthobacter dioxanivorans</name>
    <dbReference type="NCBI Taxonomy" id="2528964"/>
    <lineage>
        <taxon>Bacteria</taxon>
        <taxon>Pseudomonadati</taxon>
        <taxon>Pseudomonadota</taxon>
        <taxon>Alphaproteobacteria</taxon>
        <taxon>Hyphomicrobiales</taxon>
        <taxon>Xanthobacteraceae</taxon>
        <taxon>Xanthobacter</taxon>
    </lineage>
</organism>
<gene>
    <name evidence="1" type="ORF">EZH22_21355</name>
</gene>
<dbReference type="RefSeq" id="WP_203192453.1">
    <property type="nucleotide sequence ID" value="NZ_CP063362.1"/>
</dbReference>
<protein>
    <submittedName>
        <fullName evidence="1">Uncharacterized protein</fullName>
    </submittedName>
</protein>
<accession>A0A974SHQ2</accession>
<sequence length="102" mass="11024">MEMSLSGIPCAYLVTSMVRTELGVLTVEGETVCHDRDLAFEMAEADCCHCDWVGVYALDANGRCITGAPIYFSGLLIAPTDAYAVPLQAQATSAWRPYPPFS</sequence>
<evidence type="ECO:0000313" key="1">
    <source>
        <dbReference type="EMBL" id="QRG05587.1"/>
    </source>
</evidence>
<name>A0A974SHQ2_9HYPH</name>
<proteinExistence type="predicted"/>
<evidence type="ECO:0000313" key="2">
    <source>
        <dbReference type="Proteomes" id="UP000596427"/>
    </source>
</evidence>
<dbReference type="Proteomes" id="UP000596427">
    <property type="component" value="Chromosome"/>
</dbReference>
<reference evidence="1 2" key="1">
    <citation type="submission" date="2020-10" db="EMBL/GenBank/DDBJ databases">
        <title>Degradation of 1,4-Dioxane by Xanthobacter sp. YN2, via a Novel Group-2 Soluble Di-Iron Monooxygenase.</title>
        <authorList>
            <person name="Ma F."/>
            <person name="Wang Y."/>
            <person name="Yang J."/>
            <person name="Guo H."/>
            <person name="Su D."/>
            <person name="Yu L."/>
        </authorList>
    </citation>
    <scope>NUCLEOTIDE SEQUENCE [LARGE SCALE GENOMIC DNA]</scope>
    <source>
        <strain evidence="1 2">YN2</strain>
    </source>
</reference>